<dbReference type="Proteomes" id="UP000502502">
    <property type="component" value="Chromosome"/>
</dbReference>
<dbReference type="RefSeq" id="WP_166093760.1">
    <property type="nucleotide sequence ID" value="NZ_CP049871.1"/>
</dbReference>
<evidence type="ECO:0000256" key="4">
    <source>
        <dbReference type="ARBA" id="ARBA00022833"/>
    </source>
</evidence>
<dbReference type="PANTHER" id="PTHR42978:SF3">
    <property type="entry name" value="BLR3078 PROTEIN"/>
    <property type="match status" value="1"/>
</dbReference>
<evidence type="ECO:0000259" key="6">
    <source>
        <dbReference type="SMART" id="SM00849"/>
    </source>
</evidence>
<dbReference type="PROSITE" id="PS51257">
    <property type="entry name" value="PROKAR_LIPOPROTEIN"/>
    <property type="match status" value="1"/>
</dbReference>
<keyword evidence="3" id="KW-0378">Hydrolase</keyword>
<dbReference type="InterPro" id="IPR001279">
    <property type="entry name" value="Metallo-B-lactamas"/>
</dbReference>
<dbReference type="PANTHER" id="PTHR42978">
    <property type="entry name" value="QUORUM-QUENCHING LACTONASE YTNP-RELATED-RELATED"/>
    <property type="match status" value="1"/>
</dbReference>
<dbReference type="SUPFAM" id="SSF56281">
    <property type="entry name" value="Metallo-hydrolase/oxidoreductase"/>
    <property type="match status" value="1"/>
</dbReference>
<reference evidence="7 8" key="1">
    <citation type="submission" date="2020-03" db="EMBL/GenBank/DDBJ databases">
        <title>Sphingomonas sp. nov., isolated from fish.</title>
        <authorList>
            <person name="Hyun D.-W."/>
            <person name="Bae J.-W."/>
        </authorList>
    </citation>
    <scope>NUCLEOTIDE SEQUENCE [LARGE SCALE GENOMIC DNA]</scope>
    <source>
        <strain evidence="7 8">HDW15C</strain>
    </source>
</reference>
<dbReference type="KEGG" id="ssin:G7078_05345"/>
<keyword evidence="4" id="KW-0862">Zinc</keyword>
<keyword evidence="8" id="KW-1185">Reference proteome</keyword>
<dbReference type="SMART" id="SM00849">
    <property type="entry name" value="Lactamase_B"/>
    <property type="match status" value="1"/>
</dbReference>
<proteinExistence type="inferred from homology"/>
<evidence type="ECO:0000256" key="5">
    <source>
        <dbReference type="SAM" id="SignalP"/>
    </source>
</evidence>
<dbReference type="InterPro" id="IPR036866">
    <property type="entry name" value="RibonucZ/Hydroxyglut_hydro"/>
</dbReference>
<dbReference type="Gene3D" id="3.60.15.10">
    <property type="entry name" value="Ribonuclease Z/Hydroxyacylglutathione hydrolase-like"/>
    <property type="match status" value="1"/>
</dbReference>
<dbReference type="InterPro" id="IPR051013">
    <property type="entry name" value="MBL_superfamily_lactonases"/>
</dbReference>
<evidence type="ECO:0000313" key="7">
    <source>
        <dbReference type="EMBL" id="QIL02268.1"/>
    </source>
</evidence>
<dbReference type="AlphaFoldDB" id="A0A6G7ZMX2"/>
<evidence type="ECO:0000256" key="1">
    <source>
        <dbReference type="ARBA" id="ARBA00007749"/>
    </source>
</evidence>
<protein>
    <submittedName>
        <fullName evidence="7">N-acyl homoserine lactonase family protein</fullName>
    </submittedName>
</protein>
<dbReference type="Pfam" id="PF00753">
    <property type="entry name" value="Lactamase_B"/>
    <property type="match status" value="1"/>
</dbReference>
<keyword evidence="2" id="KW-0479">Metal-binding</keyword>
<comment type="similarity">
    <text evidence="1">Belongs to the metallo-beta-lactamase superfamily.</text>
</comment>
<keyword evidence="5" id="KW-0732">Signal</keyword>
<accession>A0A6G7ZMX2</accession>
<feature type="domain" description="Metallo-beta-lactamase" evidence="6">
    <location>
        <begin position="73"/>
        <end position="268"/>
    </location>
</feature>
<feature type="chain" id="PRO_5026063073" evidence="5">
    <location>
        <begin position="22"/>
        <end position="284"/>
    </location>
</feature>
<organism evidence="7 8">
    <name type="scientific">Sphingomonas sinipercae</name>
    <dbReference type="NCBI Taxonomy" id="2714944"/>
    <lineage>
        <taxon>Bacteria</taxon>
        <taxon>Pseudomonadati</taxon>
        <taxon>Pseudomonadota</taxon>
        <taxon>Alphaproteobacteria</taxon>
        <taxon>Sphingomonadales</taxon>
        <taxon>Sphingomonadaceae</taxon>
        <taxon>Sphingomonas</taxon>
    </lineage>
</organism>
<evidence type="ECO:0000256" key="2">
    <source>
        <dbReference type="ARBA" id="ARBA00022723"/>
    </source>
</evidence>
<sequence>MTKWPAIAAIFLFAGACGQPAAEPNAVAANEAGNAAPKLTLARLDCGTATIKDFDKFFSDRPGLYPKGPKDITDSCYLITHGDQHLLWDTGLGGGKPGGSFDAGDMVAHFDATLTDQLAKGGLKPGDIDIVGISHMHPDHTGQAAQFPNARLLVGKADFDQTAGKDDPFGPWRSAGGKVQPVTADTDVFGDGSVIALHLPGHTPDHMALLVKLASGPVLLTGDLYHSTMAREKRGVPPFNTSRDQTLKSMDAFEALAKKLGAKVVIQHEPDDVAKVPAFPQTAG</sequence>
<name>A0A6G7ZMX2_9SPHN</name>
<dbReference type="EMBL" id="CP049871">
    <property type="protein sequence ID" value="QIL02268.1"/>
    <property type="molecule type" value="Genomic_DNA"/>
</dbReference>
<evidence type="ECO:0000313" key="8">
    <source>
        <dbReference type="Proteomes" id="UP000502502"/>
    </source>
</evidence>
<feature type="signal peptide" evidence="5">
    <location>
        <begin position="1"/>
        <end position="21"/>
    </location>
</feature>
<dbReference type="GO" id="GO:0016787">
    <property type="term" value="F:hydrolase activity"/>
    <property type="evidence" value="ECO:0007669"/>
    <property type="project" value="UniProtKB-KW"/>
</dbReference>
<evidence type="ECO:0000256" key="3">
    <source>
        <dbReference type="ARBA" id="ARBA00022801"/>
    </source>
</evidence>
<gene>
    <name evidence="7" type="ORF">G7078_05345</name>
</gene>
<dbReference type="GO" id="GO:0046872">
    <property type="term" value="F:metal ion binding"/>
    <property type="evidence" value="ECO:0007669"/>
    <property type="project" value="UniProtKB-KW"/>
</dbReference>
<dbReference type="CDD" id="cd07729">
    <property type="entry name" value="AHL_lactonase_MBL-fold"/>
    <property type="match status" value="1"/>
</dbReference>